<name>A0AAN8P7X7_PATCE</name>
<keyword evidence="2" id="KW-0524">Neurogenesis</keyword>
<dbReference type="Proteomes" id="UP001347796">
    <property type="component" value="Unassembled WGS sequence"/>
</dbReference>
<evidence type="ECO:0000256" key="1">
    <source>
        <dbReference type="ARBA" id="ARBA00004123"/>
    </source>
</evidence>
<dbReference type="GO" id="GO:0005634">
    <property type="term" value="C:nucleus"/>
    <property type="evidence" value="ECO:0007669"/>
    <property type="project" value="UniProtKB-SubCell"/>
</dbReference>
<evidence type="ECO:0000313" key="7">
    <source>
        <dbReference type="EMBL" id="KAK6169963.1"/>
    </source>
</evidence>
<keyword evidence="8" id="KW-1185">Reference proteome</keyword>
<evidence type="ECO:0000259" key="6">
    <source>
        <dbReference type="PROSITE" id="PS50888"/>
    </source>
</evidence>
<reference evidence="7 8" key="1">
    <citation type="submission" date="2024-01" db="EMBL/GenBank/DDBJ databases">
        <title>The genome of the rayed Mediterranean limpet Patella caerulea (Linnaeus, 1758).</title>
        <authorList>
            <person name="Anh-Thu Weber A."/>
            <person name="Halstead-Nussloch G."/>
        </authorList>
    </citation>
    <scope>NUCLEOTIDE SEQUENCE [LARGE SCALE GENOMIC DNA]</scope>
    <source>
        <strain evidence="7">AATW-2023a</strain>
        <tissue evidence="7">Whole specimen</tissue>
    </source>
</reference>
<dbReference type="SUPFAM" id="SSF47459">
    <property type="entry name" value="HLH, helix-loop-helix DNA-binding domain"/>
    <property type="match status" value="1"/>
</dbReference>
<dbReference type="FunFam" id="4.10.280.10:FF:000029">
    <property type="entry name" value="Achaete-scute family bHLH transcription factor 1"/>
    <property type="match status" value="1"/>
</dbReference>
<organism evidence="7 8">
    <name type="scientific">Patella caerulea</name>
    <name type="common">Rayed Mediterranean limpet</name>
    <dbReference type="NCBI Taxonomy" id="87958"/>
    <lineage>
        <taxon>Eukaryota</taxon>
        <taxon>Metazoa</taxon>
        <taxon>Spiralia</taxon>
        <taxon>Lophotrochozoa</taxon>
        <taxon>Mollusca</taxon>
        <taxon>Gastropoda</taxon>
        <taxon>Patellogastropoda</taxon>
        <taxon>Patelloidea</taxon>
        <taxon>Patellidae</taxon>
        <taxon>Patella</taxon>
    </lineage>
</organism>
<dbReference type="GO" id="GO:0000977">
    <property type="term" value="F:RNA polymerase II transcription regulatory region sequence-specific DNA binding"/>
    <property type="evidence" value="ECO:0007669"/>
    <property type="project" value="TreeGrafter"/>
</dbReference>
<evidence type="ECO:0000256" key="2">
    <source>
        <dbReference type="ARBA" id="ARBA00022902"/>
    </source>
</evidence>
<dbReference type="GO" id="GO:0000981">
    <property type="term" value="F:DNA-binding transcription factor activity, RNA polymerase II-specific"/>
    <property type="evidence" value="ECO:0007669"/>
    <property type="project" value="TreeGrafter"/>
</dbReference>
<feature type="domain" description="BHLH" evidence="6">
    <location>
        <begin position="76"/>
        <end position="128"/>
    </location>
</feature>
<comment type="caution">
    <text evidence="7">The sequence shown here is derived from an EMBL/GenBank/DDBJ whole genome shotgun (WGS) entry which is preliminary data.</text>
</comment>
<accession>A0AAN8P7X7</accession>
<protein>
    <recommendedName>
        <fullName evidence="6">BHLH domain-containing protein</fullName>
    </recommendedName>
</protein>
<dbReference type="SMART" id="SM00353">
    <property type="entry name" value="HLH"/>
    <property type="match status" value="1"/>
</dbReference>
<dbReference type="PANTHER" id="PTHR23349:SF108">
    <property type="entry name" value="BHLH DOMAIN-CONTAINING PROTEIN"/>
    <property type="match status" value="1"/>
</dbReference>
<dbReference type="GO" id="GO:0007399">
    <property type="term" value="P:nervous system development"/>
    <property type="evidence" value="ECO:0007669"/>
    <property type="project" value="UniProtKB-KW"/>
</dbReference>
<evidence type="ECO:0000256" key="3">
    <source>
        <dbReference type="ARBA" id="ARBA00023125"/>
    </source>
</evidence>
<comment type="subcellular location">
    <subcellularLocation>
        <location evidence="1">Nucleus</location>
    </subcellularLocation>
</comment>
<dbReference type="InterPro" id="IPR050283">
    <property type="entry name" value="E-box_TF_Regulators"/>
</dbReference>
<proteinExistence type="predicted"/>
<evidence type="ECO:0000256" key="4">
    <source>
        <dbReference type="ARBA" id="ARBA00023242"/>
    </source>
</evidence>
<evidence type="ECO:0000256" key="5">
    <source>
        <dbReference type="SAM" id="MobiDB-lite"/>
    </source>
</evidence>
<dbReference type="InterPro" id="IPR011598">
    <property type="entry name" value="bHLH_dom"/>
</dbReference>
<evidence type="ECO:0000313" key="8">
    <source>
        <dbReference type="Proteomes" id="UP001347796"/>
    </source>
</evidence>
<dbReference type="CDD" id="cd11418">
    <property type="entry name" value="bHLH_TS_ASCL"/>
    <property type="match status" value="1"/>
</dbReference>
<dbReference type="EMBL" id="JAZGQO010000014">
    <property type="protein sequence ID" value="KAK6169963.1"/>
    <property type="molecule type" value="Genomic_DNA"/>
</dbReference>
<keyword evidence="3" id="KW-0238">DNA-binding</keyword>
<feature type="region of interest" description="Disordered" evidence="5">
    <location>
        <begin position="54"/>
        <end position="76"/>
    </location>
</feature>
<dbReference type="Gene3D" id="4.10.280.10">
    <property type="entry name" value="Helix-loop-helix DNA-binding domain"/>
    <property type="match status" value="1"/>
</dbReference>
<dbReference type="InterPro" id="IPR036638">
    <property type="entry name" value="HLH_DNA-bd_sf"/>
</dbReference>
<feature type="compositionally biased region" description="Basic residues" evidence="5">
    <location>
        <begin position="58"/>
        <end position="70"/>
    </location>
</feature>
<dbReference type="GO" id="GO:0046983">
    <property type="term" value="F:protein dimerization activity"/>
    <property type="evidence" value="ECO:0007669"/>
    <property type="project" value="InterPro"/>
</dbReference>
<sequence>MAVTHYWNEQTCGNGYHSNLPRHQHQTTKMLPNANLFNDNIHRTVDTILKDKIPKERNKNRKSPYRHIPHSQKPPHLVAKRNARERRRVQAVNSAFSRLRKHVPYEPRHKRLSKVKTLQFAIDYIHNLQDLISDHDEKVRLLQATINHRQTNYHSDMFTDSQQTSWIAQISNDVSKFKNIF</sequence>
<gene>
    <name evidence="7" type="ORF">SNE40_018473</name>
</gene>
<keyword evidence="4" id="KW-0539">Nucleus</keyword>
<dbReference type="Pfam" id="PF00010">
    <property type="entry name" value="HLH"/>
    <property type="match status" value="1"/>
</dbReference>
<dbReference type="PROSITE" id="PS50888">
    <property type="entry name" value="BHLH"/>
    <property type="match status" value="1"/>
</dbReference>
<dbReference type="AlphaFoldDB" id="A0AAN8P7X7"/>
<dbReference type="PANTHER" id="PTHR23349">
    <property type="entry name" value="BASIC HELIX-LOOP-HELIX TRANSCRIPTION FACTOR, TWIST"/>
    <property type="match status" value="1"/>
</dbReference>